<evidence type="ECO:0000313" key="1">
    <source>
        <dbReference type="Ensembl" id="ENSCRFP00000020584.1"/>
    </source>
</evidence>
<dbReference type="AlphaFoldDB" id="A0A8C3RGK1"/>
<dbReference type="SUPFAM" id="SSF54403">
    <property type="entry name" value="Cystatin/monellin"/>
    <property type="match status" value="1"/>
</dbReference>
<organism evidence="1 2">
    <name type="scientific">Cyanoderma ruficeps</name>
    <name type="common">rufous-capped babbler</name>
    <dbReference type="NCBI Taxonomy" id="181631"/>
    <lineage>
        <taxon>Eukaryota</taxon>
        <taxon>Metazoa</taxon>
        <taxon>Chordata</taxon>
        <taxon>Craniata</taxon>
        <taxon>Vertebrata</taxon>
        <taxon>Euteleostomi</taxon>
        <taxon>Archelosauria</taxon>
        <taxon>Archosauria</taxon>
        <taxon>Dinosauria</taxon>
        <taxon>Saurischia</taxon>
        <taxon>Theropoda</taxon>
        <taxon>Coelurosauria</taxon>
        <taxon>Aves</taxon>
        <taxon>Neognathae</taxon>
        <taxon>Neoaves</taxon>
        <taxon>Telluraves</taxon>
        <taxon>Australaves</taxon>
        <taxon>Passeriformes</taxon>
        <taxon>Sylvioidea</taxon>
        <taxon>Timaliidae</taxon>
        <taxon>Cyanoderma</taxon>
    </lineage>
</organism>
<protein>
    <submittedName>
        <fullName evidence="1">Uncharacterized protein</fullName>
    </submittedName>
</protein>
<evidence type="ECO:0000313" key="2">
    <source>
        <dbReference type="Proteomes" id="UP000694396"/>
    </source>
</evidence>
<dbReference type="Gene3D" id="3.10.450.10">
    <property type="match status" value="1"/>
</dbReference>
<dbReference type="InterPro" id="IPR046350">
    <property type="entry name" value="Cystatin_sf"/>
</dbReference>
<dbReference type="Ensembl" id="ENSCRFT00000021279.1">
    <property type="protein sequence ID" value="ENSCRFP00000020584.1"/>
    <property type="gene ID" value="ENSCRFG00000015339.1"/>
</dbReference>
<keyword evidence="2" id="KW-1185">Reference proteome</keyword>
<reference evidence="1" key="1">
    <citation type="submission" date="2025-08" db="UniProtKB">
        <authorList>
            <consortium name="Ensembl"/>
        </authorList>
    </citation>
    <scope>IDENTIFICATION</scope>
</reference>
<proteinExistence type="predicted"/>
<name>A0A8C3RGK1_9PASS</name>
<dbReference type="Proteomes" id="UP000694396">
    <property type="component" value="Unplaced"/>
</dbReference>
<accession>A0A8C3RGK1</accession>
<sequence>MKAAPLCPLCQLAFPDTQLRGHALQALLAPQTIEEPENNEGLKLCCSPYEFNRASKDVYSNQVVWIISTKGQIMTGVKYSTEAEIAPQSGHTICNFSVLNVPRQNQVDLLESKVQAVNNPKSTQLVMQTVRSDSDRGTLPWRDNFRVRLA</sequence>
<reference evidence="1" key="2">
    <citation type="submission" date="2025-09" db="UniProtKB">
        <authorList>
            <consortium name="Ensembl"/>
        </authorList>
    </citation>
    <scope>IDENTIFICATION</scope>
</reference>